<reference evidence="1" key="1">
    <citation type="submission" date="2019-09" db="EMBL/GenBank/DDBJ databases">
        <authorList>
            <person name="Zhang L."/>
        </authorList>
    </citation>
    <scope>NUCLEOTIDE SEQUENCE</scope>
</reference>
<sequence>MEGGKKRKEKDQEEEKKLRCKDEVCVTTQNPDYVDFGRMEIPSNNTRKKMVQ</sequence>
<dbReference type="AlphaFoldDB" id="A0A5K0V0K6"/>
<evidence type="ECO:0000313" key="1">
    <source>
        <dbReference type="EMBL" id="VVV34389.1"/>
    </source>
</evidence>
<accession>A0A5K0V0K6</accession>
<name>A0A5K0V0K6_9MAGN</name>
<organism evidence="1">
    <name type="scientific">Nymphaea colorata</name>
    <name type="common">pocket water lily</name>
    <dbReference type="NCBI Taxonomy" id="210225"/>
    <lineage>
        <taxon>Eukaryota</taxon>
        <taxon>Viridiplantae</taxon>
        <taxon>Streptophyta</taxon>
        <taxon>Embryophyta</taxon>
        <taxon>Tracheophyta</taxon>
        <taxon>Spermatophyta</taxon>
        <taxon>Magnoliopsida</taxon>
        <taxon>Nymphaeales</taxon>
        <taxon>Nymphaeaceae</taxon>
        <taxon>Nymphaea</taxon>
    </lineage>
</organism>
<proteinExistence type="predicted"/>
<dbReference type="EMBL" id="LR721774">
    <property type="protein sequence ID" value="VVV34389.1"/>
    <property type="molecule type" value="Genomic_DNA"/>
</dbReference>
<protein>
    <submittedName>
        <fullName evidence="1">Uncharacterized protein</fullName>
    </submittedName>
</protein>
<gene>
    <name evidence="1" type="ORF">NYM_LOCUS2542</name>
</gene>